<evidence type="ECO:0000313" key="2">
    <source>
        <dbReference type="Proteomes" id="UP000032141"/>
    </source>
</evidence>
<accession>A0A0D3C1A3</accession>
<evidence type="ECO:0000313" key="1">
    <source>
        <dbReference type="EnsemblPlants" id="Bo4g150930.1"/>
    </source>
</evidence>
<dbReference type="STRING" id="109376.A0A0D3C1A3"/>
<dbReference type="Gramene" id="Bo4g150930.1">
    <property type="protein sequence ID" value="Bo4g150930.1"/>
    <property type="gene ID" value="Bo4g150930"/>
</dbReference>
<keyword evidence="2" id="KW-1185">Reference proteome</keyword>
<dbReference type="EnsemblPlants" id="Bo4g150930.1">
    <property type="protein sequence ID" value="Bo4g150930.1"/>
    <property type="gene ID" value="Bo4g150930"/>
</dbReference>
<name>A0A0D3C1A3_BRAOL</name>
<dbReference type="AlphaFoldDB" id="A0A0D3C1A3"/>
<sequence>MIQKNVRNIPRDRFLGIYRGTFPSVYMSKNASIDERPRRYPDEALPRYISRTFPTNMRSSEFPRKFVSSEFRRKISMDFRGNMKFRGIISDDLFRRYVVGITIFRRNSDDFFPQNSCCFLVVILLSVTNDIIC</sequence>
<dbReference type="Proteomes" id="UP000032141">
    <property type="component" value="Chromosome C4"/>
</dbReference>
<organism evidence="1 2">
    <name type="scientific">Brassica oleracea var. oleracea</name>
    <dbReference type="NCBI Taxonomy" id="109376"/>
    <lineage>
        <taxon>Eukaryota</taxon>
        <taxon>Viridiplantae</taxon>
        <taxon>Streptophyta</taxon>
        <taxon>Embryophyta</taxon>
        <taxon>Tracheophyta</taxon>
        <taxon>Spermatophyta</taxon>
        <taxon>Magnoliopsida</taxon>
        <taxon>eudicotyledons</taxon>
        <taxon>Gunneridae</taxon>
        <taxon>Pentapetalae</taxon>
        <taxon>rosids</taxon>
        <taxon>malvids</taxon>
        <taxon>Brassicales</taxon>
        <taxon>Brassicaceae</taxon>
        <taxon>Brassiceae</taxon>
        <taxon>Brassica</taxon>
    </lineage>
</organism>
<protein>
    <submittedName>
        <fullName evidence="1">Uncharacterized protein</fullName>
    </submittedName>
</protein>
<proteinExistence type="predicted"/>
<reference evidence="1" key="2">
    <citation type="submission" date="2015-03" db="UniProtKB">
        <authorList>
            <consortium name="EnsemblPlants"/>
        </authorList>
    </citation>
    <scope>IDENTIFICATION</scope>
</reference>
<dbReference type="HOGENOM" id="CLU_085521_4_0_1"/>
<reference evidence="1 2" key="1">
    <citation type="journal article" date="2014" name="Genome Biol.">
        <title>Transcriptome and methylome profiling reveals relics of genome dominance in the mesopolyploid Brassica oleracea.</title>
        <authorList>
            <person name="Parkin I.A."/>
            <person name="Koh C."/>
            <person name="Tang H."/>
            <person name="Robinson S.J."/>
            <person name="Kagale S."/>
            <person name="Clarke W.E."/>
            <person name="Town C.D."/>
            <person name="Nixon J."/>
            <person name="Krishnakumar V."/>
            <person name="Bidwell S.L."/>
            <person name="Denoeud F."/>
            <person name="Belcram H."/>
            <person name="Links M.G."/>
            <person name="Just J."/>
            <person name="Clarke C."/>
            <person name="Bender T."/>
            <person name="Huebert T."/>
            <person name="Mason A.S."/>
            <person name="Pires J.C."/>
            <person name="Barker G."/>
            <person name="Moore J."/>
            <person name="Walley P.G."/>
            <person name="Manoli S."/>
            <person name="Batley J."/>
            <person name="Edwards D."/>
            <person name="Nelson M.N."/>
            <person name="Wang X."/>
            <person name="Paterson A.H."/>
            <person name="King G."/>
            <person name="Bancroft I."/>
            <person name="Chalhoub B."/>
            <person name="Sharpe A.G."/>
        </authorList>
    </citation>
    <scope>NUCLEOTIDE SEQUENCE</scope>
    <source>
        <strain evidence="1 2">cv. TO1000</strain>
    </source>
</reference>